<keyword evidence="3" id="KW-1185">Reference proteome</keyword>
<dbReference type="Pfam" id="PF04480">
    <property type="entry name" value="DUF559"/>
    <property type="match status" value="1"/>
</dbReference>
<dbReference type="InterPro" id="IPR011335">
    <property type="entry name" value="Restrct_endonuc-II-like"/>
</dbReference>
<evidence type="ECO:0000313" key="2">
    <source>
        <dbReference type="EMBL" id="ORV03241.1"/>
    </source>
</evidence>
<dbReference type="Gene3D" id="3.40.960.10">
    <property type="entry name" value="VSR Endonuclease"/>
    <property type="match status" value="1"/>
</dbReference>
<dbReference type="EMBL" id="LQOJ01000039">
    <property type="protein sequence ID" value="ORV03241.1"/>
    <property type="molecule type" value="Genomic_DNA"/>
</dbReference>
<dbReference type="AlphaFoldDB" id="A0A1X1RDD1"/>
<protein>
    <recommendedName>
        <fullName evidence="1">DUF559 domain-containing protein</fullName>
    </recommendedName>
</protein>
<dbReference type="SUPFAM" id="SSF52980">
    <property type="entry name" value="Restriction endonuclease-like"/>
    <property type="match status" value="1"/>
</dbReference>
<comment type="caution">
    <text evidence="2">The sequence shown here is derived from an EMBL/GenBank/DDBJ whole genome shotgun (WGS) entry which is preliminary data.</text>
</comment>
<accession>A0A1X1RDD1</accession>
<dbReference type="Proteomes" id="UP000193484">
    <property type="component" value="Unassembled WGS sequence"/>
</dbReference>
<name>A0A1X1RDD1_MYCFA</name>
<organism evidence="2 3">
    <name type="scientific">Mycolicibacterium fallax</name>
    <name type="common">Mycobacterium fallax</name>
    <dbReference type="NCBI Taxonomy" id="1793"/>
    <lineage>
        <taxon>Bacteria</taxon>
        <taxon>Bacillati</taxon>
        <taxon>Actinomycetota</taxon>
        <taxon>Actinomycetes</taxon>
        <taxon>Mycobacteriales</taxon>
        <taxon>Mycobacteriaceae</taxon>
        <taxon>Mycolicibacterium</taxon>
    </lineage>
</organism>
<dbReference type="STRING" id="1793.AWC04_11195"/>
<evidence type="ECO:0000259" key="1">
    <source>
        <dbReference type="Pfam" id="PF04480"/>
    </source>
</evidence>
<proteinExistence type="predicted"/>
<reference evidence="2 3" key="1">
    <citation type="submission" date="2016-01" db="EMBL/GenBank/DDBJ databases">
        <title>The new phylogeny of the genus Mycobacterium.</title>
        <authorList>
            <person name="Tarcisio F."/>
            <person name="Conor M."/>
            <person name="Antonella G."/>
            <person name="Elisabetta G."/>
            <person name="Giulia F.S."/>
            <person name="Sara T."/>
            <person name="Anna F."/>
            <person name="Clotilde B."/>
            <person name="Roberto B."/>
            <person name="Veronica D.S."/>
            <person name="Fabio R."/>
            <person name="Monica P."/>
            <person name="Olivier J."/>
            <person name="Enrico T."/>
            <person name="Nicola S."/>
        </authorList>
    </citation>
    <scope>NUCLEOTIDE SEQUENCE [LARGE SCALE GENOMIC DNA]</scope>
    <source>
        <strain evidence="2 3">DSM 44179</strain>
    </source>
</reference>
<dbReference type="InterPro" id="IPR007569">
    <property type="entry name" value="DUF559"/>
</dbReference>
<sequence length="272" mass="30087">MLDARITPGALRGPNYQRLYRGVYLSAEVTPTAAIRARAAWLSTGATLVCVSAAAMHGTKWLNADWPAQISRRSHRNQPGLIAYSWLPLPQEVMTVDGLPVTTAARTAFDLGRLLPAERSVALLDALMNATGITPAEVLPLLDRHPRLRGRRRLRTALALCDPGAESPPETRLRLTLCTAGLPVPQTQIELPYQPGAPIRLDLGWPQWRVAVEYDGAQHWDDPRQRAWDIERAELIEAAGWTVIRVSAAMLERPNEIVKRVRDKLRAAGCPI</sequence>
<feature type="domain" description="DUF559" evidence="1">
    <location>
        <begin position="207"/>
        <end position="262"/>
    </location>
</feature>
<gene>
    <name evidence="2" type="ORF">AWC04_11195</name>
</gene>
<evidence type="ECO:0000313" key="3">
    <source>
        <dbReference type="Proteomes" id="UP000193484"/>
    </source>
</evidence>